<feature type="region of interest" description="Disordered" evidence="7">
    <location>
        <begin position="265"/>
        <end position="369"/>
    </location>
</feature>
<comment type="subcellular location">
    <subcellularLocation>
        <location evidence="1">Secreted</location>
    </subcellularLocation>
</comment>
<dbReference type="SMART" id="SM00043">
    <property type="entry name" value="CY"/>
    <property type="match status" value="2"/>
</dbReference>
<keyword evidence="4" id="KW-0677">Repeat</keyword>
<dbReference type="Gene3D" id="3.10.450.10">
    <property type="match status" value="2"/>
</dbReference>
<dbReference type="SUPFAM" id="SSF54403">
    <property type="entry name" value="Cystatin/monellin"/>
    <property type="match status" value="2"/>
</dbReference>
<evidence type="ECO:0000313" key="10">
    <source>
        <dbReference type="Proteomes" id="UP000504632"/>
    </source>
</evidence>
<dbReference type="InterPro" id="IPR025764">
    <property type="entry name" value="Cystatin_Fetuin_B"/>
</dbReference>
<dbReference type="AlphaFoldDB" id="A0A6J2WTA8"/>
<reference evidence="11" key="1">
    <citation type="submission" date="2025-08" db="UniProtKB">
        <authorList>
            <consortium name="RefSeq"/>
        </authorList>
    </citation>
    <scope>IDENTIFICATION</scope>
</reference>
<dbReference type="PANTHER" id="PTHR13814:SF10">
    <property type="entry name" value="FETUIN-B"/>
    <property type="match status" value="1"/>
</dbReference>
<evidence type="ECO:0000256" key="3">
    <source>
        <dbReference type="ARBA" id="ARBA00022729"/>
    </source>
</evidence>
<evidence type="ECO:0000256" key="1">
    <source>
        <dbReference type="ARBA" id="ARBA00004613"/>
    </source>
</evidence>
<dbReference type="InterPro" id="IPR046350">
    <property type="entry name" value="Cystatin_sf"/>
</dbReference>
<dbReference type="Proteomes" id="UP000504632">
    <property type="component" value="Chromosome 14"/>
</dbReference>
<dbReference type="PROSITE" id="PS01255">
    <property type="entry name" value="FETUIN_2"/>
    <property type="match status" value="1"/>
</dbReference>
<feature type="compositionally biased region" description="Basic and acidic residues" evidence="7">
    <location>
        <begin position="279"/>
        <end position="318"/>
    </location>
</feature>
<keyword evidence="5" id="KW-1015">Disulfide bond</keyword>
<feature type="compositionally biased region" description="Basic residues" evidence="7">
    <location>
        <begin position="391"/>
        <end position="407"/>
    </location>
</feature>
<dbReference type="GO" id="GO:0005615">
    <property type="term" value="C:extracellular space"/>
    <property type="evidence" value="ECO:0007669"/>
    <property type="project" value="InterPro"/>
</dbReference>
<evidence type="ECO:0000256" key="4">
    <source>
        <dbReference type="ARBA" id="ARBA00022737"/>
    </source>
</evidence>
<dbReference type="CTD" id="26998"/>
<keyword evidence="2" id="KW-0964">Secreted</keyword>
<dbReference type="GeneID" id="115827708"/>
<feature type="signal peptide" evidence="8">
    <location>
        <begin position="1"/>
        <end position="16"/>
    </location>
</feature>
<dbReference type="InterPro" id="IPR000010">
    <property type="entry name" value="Cystatin_dom"/>
</dbReference>
<evidence type="ECO:0000256" key="8">
    <source>
        <dbReference type="SAM" id="SignalP"/>
    </source>
</evidence>
<name>A0A6J2WTA8_CHACN</name>
<dbReference type="InParanoid" id="A0A6J2WTA8"/>
<evidence type="ECO:0000256" key="7">
    <source>
        <dbReference type="SAM" id="MobiDB-lite"/>
    </source>
</evidence>
<keyword evidence="6" id="KW-0325">Glycoprotein</keyword>
<dbReference type="Pfam" id="PF00031">
    <property type="entry name" value="Cystatin"/>
    <property type="match status" value="2"/>
</dbReference>
<dbReference type="InterPro" id="IPR001363">
    <property type="entry name" value="Prot_inh_fetuin_CS"/>
</dbReference>
<evidence type="ECO:0000256" key="5">
    <source>
        <dbReference type="ARBA" id="ARBA00023157"/>
    </source>
</evidence>
<organism evidence="10 11">
    <name type="scientific">Chanos chanos</name>
    <name type="common">Milkfish</name>
    <name type="synonym">Mugil chanos</name>
    <dbReference type="NCBI Taxonomy" id="29144"/>
    <lineage>
        <taxon>Eukaryota</taxon>
        <taxon>Metazoa</taxon>
        <taxon>Chordata</taxon>
        <taxon>Craniata</taxon>
        <taxon>Vertebrata</taxon>
        <taxon>Euteleostomi</taxon>
        <taxon>Actinopterygii</taxon>
        <taxon>Neopterygii</taxon>
        <taxon>Teleostei</taxon>
        <taxon>Ostariophysi</taxon>
        <taxon>Gonorynchiformes</taxon>
        <taxon>Chanidae</taxon>
        <taxon>Chanos</taxon>
    </lineage>
</organism>
<evidence type="ECO:0000256" key="2">
    <source>
        <dbReference type="ARBA" id="ARBA00022525"/>
    </source>
</evidence>
<feature type="domain" description="Cystatin fetuin-B-type" evidence="9">
    <location>
        <begin position="16"/>
        <end position="128"/>
    </location>
</feature>
<feature type="region of interest" description="Disordered" evidence="7">
    <location>
        <begin position="387"/>
        <end position="483"/>
    </location>
</feature>
<protein>
    <submittedName>
        <fullName evidence="11">Fetuin B</fullName>
    </submittedName>
</protein>
<evidence type="ECO:0000313" key="11">
    <source>
        <dbReference type="RefSeq" id="XP_030647476.1"/>
    </source>
</evidence>
<keyword evidence="10" id="KW-1185">Reference proteome</keyword>
<dbReference type="InterPro" id="IPR050735">
    <property type="entry name" value="Kininogen_Fetuin_HRG"/>
</dbReference>
<evidence type="ECO:0000259" key="9">
    <source>
        <dbReference type="PROSITE" id="PS51530"/>
    </source>
</evidence>
<dbReference type="CDD" id="cd00042">
    <property type="entry name" value="CY"/>
    <property type="match status" value="1"/>
</dbReference>
<sequence>MQRLVLLVLAFVCVRGAPVDTMKPGSCQDASALNAAGLALTKINEDRTEGYVFSLDRLSNVNQMQHGPMGVVFYLTLDVLETKCHVLSKKDWRSCEVGTEIPVYGQCKATIFINKVKRVVRLYRYSCTIRPAPASKISSVCPDCPTPIALDNEEITKTVKMSMEKFNKESGLFNYFAPLNVIKASSQGGIMTAYFVEFLIQETVCSNDTDIAQASKCELMTCEFAHKGLCRGSHSHSHGEEFVNVECDIFEPEAAEVEKKRHLLGGETDHSHTSTVDLTESHDHAHDHTHSHTHAHAHDHSHDHDHAHDHAHDHSQDKGHHHTHEHGEGHGRPHGHDHAHDHAHDHDHVHAHHAKAHDHSQDQGEHHHHKYAHGLDATHDHDHEHALDHEHKHRHLHEHEHHHHHHDHTHEPHVKPPEGMVKVLPSLDQPMTLPSFPDEPAASDPNKPVTLPFLPDPEISGEREPVIQPFPTTRSPECPAESKTENVLIRELFAQDPLFKSAPAA</sequence>
<dbReference type="OrthoDB" id="9941887at2759"/>
<dbReference type="FunCoup" id="A0A6J2WTA8">
    <property type="interactions" value="49"/>
</dbReference>
<keyword evidence="3 8" id="KW-0732">Signal</keyword>
<feature type="compositionally biased region" description="Basic and acidic residues" evidence="7">
    <location>
        <begin position="325"/>
        <end position="348"/>
    </location>
</feature>
<gene>
    <name evidence="11" type="primary">fetub</name>
</gene>
<evidence type="ECO:0000256" key="6">
    <source>
        <dbReference type="ARBA" id="ARBA00023180"/>
    </source>
</evidence>
<dbReference type="GO" id="GO:0004869">
    <property type="term" value="F:cysteine-type endopeptidase inhibitor activity"/>
    <property type="evidence" value="ECO:0007669"/>
    <property type="project" value="InterPro"/>
</dbReference>
<feature type="chain" id="PRO_5027090819" evidence="8">
    <location>
        <begin position="17"/>
        <end position="505"/>
    </location>
</feature>
<dbReference type="PANTHER" id="PTHR13814">
    <property type="entry name" value="FETUIN"/>
    <property type="match status" value="1"/>
</dbReference>
<dbReference type="RefSeq" id="XP_030647476.1">
    <property type="nucleotide sequence ID" value="XM_030791616.1"/>
</dbReference>
<dbReference type="PROSITE" id="PS51530">
    <property type="entry name" value="CYSTATIN_FETUIN_B"/>
    <property type="match status" value="2"/>
</dbReference>
<accession>A0A6J2WTA8</accession>
<proteinExistence type="predicted"/>
<feature type="domain" description="Cystatin fetuin-B-type" evidence="9">
    <location>
        <begin position="139"/>
        <end position="248"/>
    </location>
</feature>